<dbReference type="EMBL" id="UZAH01027709">
    <property type="protein sequence ID" value="VDO94308.1"/>
    <property type="molecule type" value="Genomic_DNA"/>
</dbReference>
<evidence type="ECO:0000313" key="1">
    <source>
        <dbReference type="EMBL" id="VDO94308.1"/>
    </source>
</evidence>
<keyword evidence="2" id="KW-1185">Reference proteome</keyword>
<gene>
    <name evidence="1" type="ORF">HPBE_LOCUS12956</name>
</gene>
<organism evidence="2 3">
    <name type="scientific">Heligmosomoides polygyrus</name>
    <name type="common">Parasitic roundworm</name>
    <dbReference type="NCBI Taxonomy" id="6339"/>
    <lineage>
        <taxon>Eukaryota</taxon>
        <taxon>Metazoa</taxon>
        <taxon>Ecdysozoa</taxon>
        <taxon>Nematoda</taxon>
        <taxon>Chromadorea</taxon>
        <taxon>Rhabditida</taxon>
        <taxon>Rhabditina</taxon>
        <taxon>Rhabditomorpha</taxon>
        <taxon>Strongyloidea</taxon>
        <taxon>Heligmosomidae</taxon>
        <taxon>Heligmosomoides</taxon>
    </lineage>
</organism>
<reference evidence="3" key="2">
    <citation type="submission" date="2019-09" db="UniProtKB">
        <authorList>
            <consortium name="WormBaseParasite"/>
        </authorList>
    </citation>
    <scope>IDENTIFICATION</scope>
</reference>
<name>A0A183FWU6_HELPZ</name>
<accession>A0A183FWU6</accession>
<accession>A0A3P8D1M7</accession>
<dbReference type="WBParaSite" id="HPBE_0001295501-mRNA-1">
    <property type="protein sequence ID" value="HPBE_0001295501-mRNA-1"/>
    <property type="gene ID" value="HPBE_0001295501"/>
</dbReference>
<evidence type="ECO:0000313" key="2">
    <source>
        <dbReference type="Proteomes" id="UP000050761"/>
    </source>
</evidence>
<proteinExistence type="predicted"/>
<protein>
    <submittedName>
        <fullName evidence="3">Transposase</fullName>
    </submittedName>
</protein>
<reference evidence="1 2" key="1">
    <citation type="submission" date="2018-11" db="EMBL/GenBank/DDBJ databases">
        <authorList>
            <consortium name="Pathogen Informatics"/>
        </authorList>
    </citation>
    <scope>NUCLEOTIDE SEQUENCE [LARGE SCALE GENOMIC DNA]</scope>
</reference>
<dbReference type="Proteomes" id="UP000050761">
    <property type="component" value="Unassembled WGS sequence"/>
</dbReference>
<dbReference type="AlphaFoldDB" id="A0A183FWU6"/>
<evidence type="ECO:0000313" key="3">
    <source>
        <dbReference type="WBParaSite" id="HPBE_0001295501-mRNA-1"/>
    </source>
</evidence>
<sequence length="82" mass="9009">MCQLLVKVAKFGPPVLPLIIEWLERTSASPYARNTVKAGIEKAYVRFGLSENRANLCSWPGVTVDENTNLAYSPGSHVSMNT</sequence>